<feature type="transmembrane region" description="Helical" evidence="2">
    <location>
        <begin position="6"/>
        <end position="24"/>
    </location>
</feature>
<accession>A0A8S9ZWP6</accession>
<keyword evidence="2" id="KW-0812">Transmembrane</keyword>
<gene>
    <name evidence="3" type="ORF">Mgra_00002390</name>
</gene>
<evidence type="ECO:0008006" key="5">
    <source>
        <dbReference type="Google" id="ProtNLM"/>
    </source>
</evidence>
<evidence type="ECO:0000313" key="3">
    <source>
        <dbReference type="EMBL" id="KAF7638164.1"/>
    </source>
</evidence>
<keyword evidence="2" id="KW-1133">Transmembrane helix</keyword>
<feature type="compositionally biased region" description="Basic and acidic residues" evidence="1">
    <location>
        <begin position="67"/>
        <end position="76"/>
    </location>
</feature>
<evidence type="ECO:0000313" key="4">
    <source>
        <dbReference type="Proteomes" id="UP000605970"/>
    </source>
</evidence>
<feature type="region of interest" description="Disordered" evidence="1">
    <location>
        <begin position="31"/>
        <end position="79"/>
    </location>
</feature>
<feature type="transmembrane region" description="Helical" evidence="2">
    <location>
        <begin position="176"/>
        <end position="195"/>
    </location>
</feature>
<reference evidence="3" key="1">
    <citation type="journal article" date="2020" name="Ecol. Evol.">
        <title>Genome structure and content of the rice root-knot nematode (Meloidogyne graminicola).</title>
        <authorList>
            <person name="Phan N.T."/>
            <person name="Danchin E.G.J."/>
            <person name="Klopp C."/>
            <person name="Perfus-Barbeoch L."/>
            <person name="Kozlowski D.K."/>
            <person name="Koutsovoulos G.D."/>
            <person name="Lopez-Roques C."/>
            <person name="Bouchez O."/>
            <person name="Zahm M."/>
            <person name="Besnard G."/>
            <person name="Bellafiore S."/>
        </authorList>
    </citation>
    <scope>NUCLEOTIDE SEQUENCE</scope>
    <source>
        <strain evidence="3">VN-18</strain>
    </source>
</reference>
<dbReference type="EMBL" id="JABEBT010000014">
    <property type="protein sequence ID" value="KAF7638164.1"/>
    <property type="molecule type" value="Genomic_DNA"/>
</dbReference>
<evidence type="ECO:0000256" key="1">
    <source>
        <dbReference type="SAM" id="MobiDB-lite"/>
    </source>
</evidence>
<name>A0A8S9ZWP6_9BILA</name>
<keyword evidence="4" id="KW-1185">Reference proteome</keyword>
<dbReference type="AlphaFoldDB" id="A0A8S9ZWP6"/>
<sequence>MKSLPTLSAVMFTTMFFLCSTMLFDKISSQNPATSSTGLPSSTGSPSSTGRPTSAGLTNTSNQQNEHSQHEEDRQTKQNKAHVPNPMFNAIFPKGNPSQMVEAKVKIYEGRVEQVKNHGLVNDASTTEGVSNGTGDATGSFRSVSVKVTPTGSVSGPKPSSSEAPLKQPRSLTLRYAFGGTSGFLLFVICILLCWEQCCQSPHY</sequence>
<feature type="compositionally biased region" description="Low complexity" evidence="1">
    <location>
        <begin position="32"/>
        <end position="56"/>
    </location>
</feature>
<feature type="compositionally biased region" description="Polar residues" evidence="1">
    <location>
        <begin position="57"/>
        <end position="66"/>
    </location>
</feature>
<keyword evidence="2" id="KW-0472">Membrane</keyword>
<organism evidence="3 4">
    <name type="scientific">Meloidogyne graminicola</name>
    <dbReference type="NCBI Taxonomy" id="189291"/>
    <lineage>
        <taxon>Eukaryota</taxon>
        <taxon>Metazoa</taxon>
        <taxon>Ecdysozoa</taxon>
        <taxon>Nematoda</taxon>
        <taxon>Chromadorea</taxon>
        <taxon>Rhabditida</taxon>
        <taxon>Tylenchina</taxon>
        <taxon>Tylenchomorpha</taxon>
        <taxon>Tylenchoidea</taxon>
        <taxon>Meloidogynidae</taxon>
        <taxon>Meloidogyninae</taxon>
        <taxon>Meloidogyne</taxon>
    </lineage>
</organism>
<comment type="caution">
    <text evidence="3">The sequence shown here is derived from an EMBL/GenBank/DDBJ whole genome shotgun (WGS) entry which is preliminary data.</text>
</comment>
<evidence type="ECO:0000256" key="2">
    <source>
        <dbReference type="SAM" id="Phobius"/>
    </source>
</evidence>
<proteinExistence type="predicted"/>
<dbReference type="Proteomes" id="UP000605970">
    <property type="component" value="Unassembled WGS sequence"/>
</dbReference>
<protein>
    <recommendedName>
        <fullName evidence="5">Transmembrane protein</fullName>
    </recommendedName>
</protein>